<sequence length="123" mass="14070">MITEGSVHFHDAAEGDMLQGISQMIAETLRTEGIEFNETELIQVAESDHQYKLHLLHSEKDVQSAVKSVHIEVVTPEFIEYQKMQGLVEMSGELEQEDENSLRLNEIKSFLEDNPVVAEWQLE</sequence>
<comment type="caution">
    <text evidence="1">The sequence shown here is derived from an EMBL/GenBank/DDBJ whole genome shotgun (WGS) entry which is preliminary data.</text>
</comment>
<accession>A0A1H9U3A7</accession>
<proteinExistence type="predicted"/>
<dbReference type="Proteomes" id="UP000199318">
    <property type="component" value="Unassembled WGS sequence"/>
</dbReference>
<organism evidence="1 2">
    <name type="scientific">Salisediminibacterium halotolerans</name>
    <dbReference type="NCBI Taxonomy" id="517425"/>
    <lineage>
        <taxon>Bacteria</taxon>
        <taxon>Bacillati</taxon>
        <taxon>Bacillota</taxon>
        <taxon>Bacilli</taxon>
        <taxon>Bacillales</taxon>
        <taxon>Bacillaceae</taxon>
        <taxon>Salisediminibacterium</taxon>
    </lineage>
</organism>
<dbReference type="RefSeq" id="WP_093072930.1">
    <property type="nucleotide sequence ID" value="NZ_BJVE01000012.1"/>
</dbReference>
<evidence type="ECO:0000313" key="2">
    <source>
        <dbReference type="Proteomes" id="UP000199318"/>
    </source>
</evidence>
<reference evidence="2" key="1">
    <citation type="submission" date="2016-10" db="EMBL/GenBank/DDBJ databases">
        <authorList>
            <person name="de Groot N.N."/>
        </authorList>
    </citation>
    <scope>NUCLEOTIDE SEQUENCE [LARGE SCALE GENOMIC DNA]</scope>
    <source>
        <strain evidence="2">10nlg</strain>
    </source>
</reference>
<evidence type="ECO:0000313" key="1">
    <source>
        <dbReference type="EMBL" id="SES03721.1"/>
    </source>
</evidence>
<dbReference type="AlphaFoldDB" id="A0A1H9U3A7"/>
<keyword evidence="2" id="KW-1185">Reference proteome</keyword>
<protein>
    <submittedName>
        <fullName evidence="1">Uncharacterized protein</fullName>
    </submittedName>
</protein>
<name>A0A1H9U3A7_9BACI</name>
<dbReference type="EMBL" id="FOGV01000012">
    <property type="protein sequence ID" value="SES03721.1"/>
    <property type="molecule type" value="Genomic_DNA"/>
</dbReference>
<gene>
    <name evidence="1" type="ORF">SAMN05444126_11256</name>
</gene>